<dbReference type="InterPro" id="IPR036259">
    <property type="entry name" value="MFS_trans_sf"/>
</dbReference>
<dbReference type="Pfam" id="PF00083">
    <property type="entry name" value="Sugar_tr"/>
    <property type="match status" value="1"/>
</dbReference>
<sequence length="550" mass="61257">MHFDDILHHVGEFGPYQKIIFLLALLCSFFAPLNVVSQVFLAGNVDHWCDVASWKDCDCSVHSLNTSEVTWCDEFKKNLSIPWTDQQGFDQCYKYDLPQEWIGNCSTVVDTEAFNVSGRIPCDEGWVYDRTQYKTTITSDFDLVCDKKKLPNIAQAMFFAGILIGSVLYGTIADKLGRRVGLFTTTVSTAISGILVSVSPSIVMYMIMRFFLGASSYNTLLTAFVLVSEIVGPSKRVFTGINIEYSFAFGIMLLSVLAYFIRTWRILQLVITLPGFLTLLLLPFIPESPRWLLSKGRTKEAQRIISKTARFNKVNISKDFLEELPMDEEKGEESPERSSFSELLRIPSMRNRTLNIMYNWFVQSFVYYGFTLSTGDLGVNIYIGLFISGAVEGIAYAVDMYLIEKIGRRLSLSGLLFLAGISCFLVIVIPAGVARIIVGMIGKFSVSATFAIVFVYTAELYPTPLRGTAVGICSFTSKTGGMLCPLVFLLSAIWIPLPMTLFASASILAALLTLLLPETRGCPLPETVMEADQVGRKRIQVPTTDENIDV</sequence>
<evidence type="ECO:0000259" key="6">
    <source>
        <dbReference type="PROSITE" id="PS50850"/>
    </source>
</evidence>
<evidence type="ECO:0000256" key="5">
    <source>
        <dbReference type="SAM" id="Phobius"/>
    </source>
</evidence>
<dbReference type="CDD" id="cd17317">
    <property type="entry name" value="MFS_SLC22"/>
    <property type="match status" value="1"/>
</dbReference>
<evidence type="ECO:0000313" key="8">
    <source>
        <dbReference type="Proteomes" id="UP001152320"/>
    </source>
</evidence>
<feature type="transmembrane region" description="Helical" evidence="5">
    <location>
        <begin position="180"/>
        <end position="198"/>
    </location>
</feature>
<evidence type="ECO:0000256" key="4">
    <source>
        <dbReference type="ARBA" id="ARBA00023136"/>
    </source>
</evidence>
<keyword evidence="4 5" id="KW-0472">Membrane</keyword>
<feature type="transmembrane region" description="Helical" evidence="5">
    <location>
        <begin position="444"/>
        <end position="462"/>
    </location>
</feature>
<proteinExistence type="predicted"/>
<feature type="transmembrane region" description="Helical" evidence="5">
    <location>
        <begin position="210"/>
        <end position="231"/>
    </location>
</feature>
<dbReference type="GO" id="GO:0022857">
    <property type="term" value="F:transmembrane transporter activity"/>
    <property type="evidence" value="ECO:0007669"/>
    <property type="project" value="InterPro"/>
</dbReference>
<dbReference type="AlphaFoldDB" id="A0A9Q0YUD3"/>
<feature type="transmembrane region" description="Helical" evidence="5">
    <location>
        <begin position="153"/>
        <end position="173"/>
    </location>
</feature>
<comment type="subcellular location">
    <subcellularLocation>
        <location evidence="1">Membrane</location>
        <topology evidence="1">Multi-pass membrane protein</topology>
    </subcellularLocation>
</comment>
<dbReference type="Gene3D" id="1.20.1250.20">
    <property type="entry name" value="MFS general substrate transporter like domains"/>
    <property type="match status" value="1"/>
</dbReference>
<dbReference type="PANTHER" id="PTHR24064">
    <property type="entry name" value="SOLUTE CARRIER FAMILY 22 MEMBER"/>
    <property type="match status" value="1"/>
</dbReference>
<gene>
    <name evidence="7" type="ORF">HOLleu_31804</name>
</gene>
<dbReference type="InterPro" id="IPR005828">
    <property type="entry name" value="MFS_sugar_transport-like"/>
</dbReference>
<dbReference type="GO" id="GO:0016020">
    <property type="term" value="C:membrane"/>
    <property type="evidence" value="ECO:0007669"/>
    <property type="project" value="UniProtKB-SubCell"/>
</dbReference>
<accession>A0A9Q0YUD3</accession>
<protein>
    <submittedName>
        <fullName evidence="7">Organic cation transporter protein</fullName>
    </submittedName>
</protein>
<evidence type="ECO:0000313" key="7">
    <source>
        <dbReference type="EMBL" id="KAJ8026851.1"/>
    </source>
</evidence>
<feature type="transmembrane region" description="Helical" evidence="5">
    <location>
        <begin position="382"/>
        <end position="403"/>
    </location>
</feature>
<dbReference type="SUPFAM" id="SSF103473">
    <property type="entry name" value="MFS general substrate transporter"/>
    <property type="match status" value="1"/>
</dbReference>
<organism evidence="7 8">
    <name type="scientific">Holothuria leucospilota</name>
    <name type="common">Black long sea cucumber</name>
    <name type="synonym">Mertensiothuria leucospilota</name>
    <dbReference type="NCBI Taxonomy" id="206669"/>
    <lineage>
        <taxon>Eukaryota</taxon>
        <taxon>Metazoa</taxon>
        <taxon>Echinodermata</taxon>
        <taxon>Eleutherozoa</taxon>
        <taxon>Echinozoa</taxon>
        <taxon>Holothuroidea</taxon>
        <taxon>Aspidochirotacea</taxon>
        <taxon>Aspidochirotida</taxon>
        <taxon>Holothuriidae</taxon>
        <taxon>Holothuria</taxon>
    </lineage>
</organism>
<keyword evidence="3 5" id="KW-1133">Transmembrane helix</keyword>
<reference evidence="7" key="1">
    <citation type="submission" date="2021-10" db="EMBL/GenBank/DDBJ databases">
        <title>Tropical sea cucumber genome reveals ecological adaptation and Cuvierian tubules defense mechanism.</title>
        <authorList>
            <person name="Chen T."/>
        </authorList>
    </citation>
    <scope>NUCLEOTIDE SEQUENCE</scope>
    <source>
        <strain evidence="7">Nanhai2018</strain>
        <tissue evidence="7">Muscle</tissue>
    </source>
</reference>
<feature type="transmembrane region" description="Helical" evidence="5">
    <location>
        <begin position="415"/>
        <end position="438"/>
    </location>
</feature>
<evidence type="ECO:0000256" key="2">
    <source>
        <dbReference type="ARBA" id="ARBA00022692"/>
    </source>
</evidence>
<name>A0A9Q0YUD3_HOLLE</name>
<feature type="transmembrane region" description="Helical" evidence="5">
    <location>
        <begin position="267"/>
        <end position="285"/>
    </location>
</feature>
<keyword evidence="8" id="KW-1185">Reference proteome</keyword>
<dbReference type="EMBL" id="JAIZAY010000016">
    <property type="protein sequence ID" value="KAJ8026851.1"/>
    <property type="molecule type" value="Genomic_DNA"/>
</dbReference>
<feature type="domain" description="Major facilitator superfamily (MFS) profile" evidence="6">
    <location>
        <begin position="96"/>
        <end position="521"/>
    </location>
</feature>
<feature type="transmembrane region" description="Helical" evidence="5">
    <location>
        <begin position="483"/>
        <end position="516"/>
    </location>
</feature>
<feature type="transmembrane region" description="Helical" evidence="5">
    <location>
        <begin position="20"/>
        <end position="41"/>
    </location>
</feature>
<comment type="caution">
    <text evidence="7">The sequence shown here is derived from an EMBL/GenBank/DDBJ whole genome shotgun (WGS) entry which is preliminary data.</text>
</comment>
<keyword evidence="2 5" id="KW-0812">Transmembrane</keyword>
<dbReference type="PROSITE" id="PS50850">
    <property type="entry name" value="MFS"/>
    <property type="match status" value="1"/>
</dbReference>
<feature type="transmembrane region" description="Helical" evidence="5">
    <location>
        <begin position="243"/>
        <end position="261"/>
    </location>
</feature>
<dbReference type="Proteomes" id="UP001152320">
    <property type="component" value="Chromosome 16"/>
</dbReference>
<evidence type="ECO:0000256" key="3">
    <source>
        <dbReference type="ARBA" id="ARBA00022989"/>
    </source>
</evidence>
<evidence type="ECO:0000256" key="1">
    <source>
        <dbReference type="ARBA" id="ARBA00004141"/>
    </source>
</evidence>
<dbReference type="OrthoDB" id="2544694at2759"/>
<dbReference type="InterPro" id="IPR020846">
    <property type="entry name" value="MFS_dom"/>
</dbReference>